<dbReference type="EMBL" id="JBIALX010000002">
    <property type="protein sequence ID" value="MFF0452799.1"/>
    <property type="molecule type" value="Genomic_DNA"/>
</dbReference>
<dbReference type="InterPro" id="IPR051604">
    <property type="entry name" value="Ergot_Alk_Oxidoreductase"/>
</dbReference>
<dbReference type="InterPro" id="IPR036291">
    <property type="entry name" value="NAD(P)-bd_dom_sf"/>
</dbReference>
<accession>A0ABW6NCH0</accession>
<dbReference type="Proteomes" id="UP001601521">
    <property type="component" value="Unassembled WGS sequence"/>
</dbReference>
<gene>
    <name evidence="2" type="ORF">ACFYTH_05440</name>
</gene>
<dbReference type="InterPro" id="IPR016040">
    <property type="entry name" value="NAD(P)-bd_dom"/>
</dbReference>
<name>A0ABW6NCH0_9NOCA</name>
<evidence type="ECO:0000259" key="1">
    <source>
        <dbReference type="Pfam" id="PF13460"/>
    </source>
</evidence>
<dbReference type="RefSeq" id="WP_387249484.1">
    <property type="nucleotide sequence ID" value="NZ_JBIALX010000002.1"/>
</dbReference>
<organism evidence="2 3">
    <name type="scientific">Nocardia africana</name>
    <dbReference type="NCBI Taxonomy" id="134964"/>
    <lineage>
        <taxon>Bacteria</taxon>
        <taxon>Bacillati</taxon>
        <taxon>Actinomycetota</taxon>
        <taxon>Actinomycetes</taxon>
        <taxon>Mycobacteriales</taxon>
        <taxon>Nocardiaceae</taxon>
        <taxon>Nocardia</taxon>
    </lineage>
</organism>
<evidence type="ECO:0000313" key="3">
    <source>
        <dbReference type="Proteomes" id="UP001601521"/>
    </source>
</evidence>
<feature type="domain" description="NAD(P)-binding" evidence="1">
    <location>
        <begin position="8"/>
        <end position="142"/>
    </location>
</feature>
<comment type="caution">
    <text evidence="2">The sequence shown here is derived from an EMBL/GenBank/DDBJ whole genome shotgun (WGS) entry which is preliminary data.</text>
</comment>
<sequence length="284" mass="30885">MSRILVTGATGNAAQHLPPKLLDSGHTVRVLTHIRPADGIDPRAETVAGDLTDVASIGAALADIDEVFLLAADDGAAAFAKAAAPQTGLRRIVLLSSKAVVNTEFDGFDNPIYRKHILAERYIADLAVPATVLRPGGLASNALRWAPTIRAHNRVQALFPELAAPLLDPEDVAAVAALVFDSGIDEHRDKTYTLTGPEVVTVAEQVRILAEVLGRAIEFVRLTEDEAREILSHTQPPEFVRNYIPVQRRYLTITPTVHDTVTTLLGRQARTFREWVQANATRFD</sequence>
<proteinExistence type="predicted"/>
<dbReference type="Pfam" id="PF13460">
    <property type="entry name" value="NAD_binding_10"/>
    <property type="match status" value="1"/>
</dbReference>
<dbReference type="PANTHER" id="PTHR43162:SF1">
    <property type="entry name" value="PRESTALK A DIFFERENTIATION PROTEIN A"/>
    <property type="match status" value="1"/>
</dbReference>
<dbReference type="Gene3D" id="3.40.50.720">
    <property type="entry name" value="NAD(P)-binding Rossmann-like Domain"/>
    <property type="match status" value="1"/>
</dbReference>
<dbReference type="PANTHER" id="PTHR43162">
    <property type="match status" value="1"/>
</dbReference>
<dbReference type="SUPFAM" id="SSF51735">
    <property type="entry name" value="NAD(P)-binding Rossmann-fold domains"/>
    <property type="match status" value="1"/>
</dbReference>
<reference evidence="2 3" key="1">
    <citation type="submission" date="2024-10" db="EMBL/GenBank/DDBJ databases">
        <title>The Natural Products Discovery Center: Release of the First 8490 Sequenced Strains for Exploring Actinobacteria Biosynthetic Diversity.</title>
        <authorList>
            <person name="Kalkreuter E."/>
            <person name="Kautsar S.A."/>
            <person name="Yang D."/>
            <person name="Bader C.D."/>
            <person name="Teijaro C.N."/>
            <person name="Fluegel L."/>
            <person name="Davis C.M."/>
            <person name="Simpson J.R."/>
            <person name="Lauterbach L."/>
            <person name="Steele A.D."/>
            <person name="Gui C."/>
            <person name="Meng S."/>
            <person name="Li G."/>
            <person name="Viehrig K."/>
            <person name="Ye F."/>
            <person name="Su P."/>
            <person name="Kiefer A.F."/>
            <person name="Nichols A."/>
            <person name="Cepeda A.J."/>
            <person name="Yan W."/>
            <person name="Fan B."/>
            <person name="Jiang Y."/>
            <person name="Adhikari A."/>
            <person name="Zheng C.-J."/>
            <person name="Schuster L."/>
            <person name="Cowan T.M."/>
            <person name="Smanski M.J."/>
            <person name="Chevrette M.G."/>
            <person name="De Carvalho L.P.S."/>
            <person name="Shen B."/>
        </authorList>
    </citation>
    <scope>NUCLEOTIDE SEQUENCE [LARGE SCALE GENOMIC DNA]</scope>
    <source>
        <strain evidence="2 3">NPDC004550</strain>
    </source>
</reference>
<keyword evidence="3" id="KW-1185">Reference proteome</keyword>
<evidence type="ECO:0000313" key="2">
    <source>
        <dbReference type="EMBL" id="MFF0452799.1"/>
    </source>
</evidence>
<protein>
    <submittedName>
        <fullName evidence="2">SDR family oxidoreductase</fullName>
    </submittedName>
</protein>